<dbReference type="Proteomes" id="UP000199041">
    <property type="component" value="Unassembled WGS sequence"/>
</dbReference>
<evidence type="ECO:0000313" key="1">
    <source>
        <dbReference type="EMBL" id="SEA56234.1"/>
    </source>
</evidence>
<gene>
    <name evidence="1" type="ORF">SAMN05192529_12828</name>
</gene>
<sequence length="58" mass="6801">MASKEERQQQLKIATTRSGIPQHLLEHDWWQSFVLKALFEIPSAEYLTLHGSRSVRNH</sequence>
<dbReference type="EMBL" id="FNQY01000028">
    <property type="protein sequence ID" value="SEA56234.1"/>
    <property type="molecule type" value="Genomic_DNA"/>
</dbReference>
<reference evidence="1 2" key="1">
    <citation type="submission" date="2016-10" db="EMBL/GenBank/DDBJ databases">
        <authorList>
            <person name="de Groot N.N."/>
        </authorList>
    </citation>
    <scope>NUCLEOTIDE SEQUENCE [LARGE SCALE GENOMIC DNA]</scope>
    <source>
        <strain evidence="1 2">Vu-144</strain>
    </source>
</reference>
<accession>A0A1H4C785</accession>
<name>A0A1H4C785_9BACT</name>
<organism evidence="1 2">
    <name type="scientific">Arachidicoccus rhizosphaerae</name>
    <dbReference type="NCBI Taxonomy" id="551991"/>
    <lineage>
        <taxon>Bacteria</taxon>
        <taxon>Pseudomonadati</taxon>
        <taxon>Bacteroidota</taxon>
        <taxon>Chitinophagia</taxon>
        <taxon>Chitinophagales</taxon>
        <taxon>Chitinophagaceae</taxon>
        <taxon>Arachidicoccus</taxon>
    </lineage>
</organism>
<dbReference type="AlphaFoldDB" id="A0A1H4C785"/>
<dbReference type="STRING" id="551991.SAMN05192529_12828"/>
<keyword evidence="2" id="KW-1185">Reference proteome</keyword>
<evidence type="ECO:0000313" key="2">
    <source>
        <dbReference type="Proteomes" id="UP000199041"/>
    </source>
</evidence>
<proteinExistence type="predicted"/>
<protein>
    <submittedName>
        <fullName evidence="1">Uncharacterized protein</fullName>
    </submittedName>
</protein>